<reference evidence="2 3" key="1">
    <citation type="submission" date="2019-07" db="EMBL/GenBank/DDBJ databases">
        <title>Draft genome of C. aurimucosum strain 332.</title>
        <authorList>
            <person name="Pacheco L.G.C."/>
            <person name="Aguiar E.R.G.R."/>
            <person name="Barberis C.M."/>
            <person name="Almuzara M.N."/>
            <person name="Traglia G.M."/>
            <person name="Santos C.S."/>
            <person name="Vay C.A."/>
            <person name="Rocha D.J.P.G."/>
        </authorList>
    </citation>
    <scope>NUCLEOTIDE SEQUENCE [LARGE SCALE GENOMIC DNA]</scope>
    <source>
        <strain evidence="2 3">332</strain>
    </source>
</reference>
<feature type="compositionally biased region" description="Low complexity" evidence="1">
    <location>
        <begin position="24"/>
        <end position="38"/>
    </location>
</feature>
<evidence type="ECO:0000313" key="3">
    <source>
        <dbReference type="Proteomes" id="UP000432568"/>
    </source>
</evidence>
<dbReference type="Proteomes" id="UP000432568">
    <property type="component" value="Unassembled WGS sequence"/>
</dbReference>
<protein>
    <submittedName>
        <fullName evidence="2">Uncharacterized protein</fullName>
    </submittedName>
</protein>
<organism evidence="2 3">
    <name type="scientific">Corynebacterium aurimucosum</name>
    <dbReference type="NCBI Taxonomy" id="169292"/>
    <lineage>
        <taxon>Bacteria</taxon>
        <taxon>Bacillati</taxon>
        <taxon>Actinomycetota</taxon>
        <taxon>Actinomycetes</taxon>
        <taxon>Mycobacteriales</taxon>
        <taxon>Corynebacteriaceae</taxon>
        <taxon>Corynebacterium</taxon>
    </lineage>
</organism>
<evidence type="ECO:0000313" key="2">
    <source>
        <dbReference type="EMBL" id="MTD92054.1"/>
    </source>
</evidence>
<dbReference type="AlphaFoldDB" id="A0A6I3KBC7"/>
<proteinExistence type="predicted"/>
<dbReference type="EMBL" id="VIOG01000010">
    <property type="protein sequence ID" value="MTD92054.1"/>
    <property type="molecule type" value="Genomic_DNA"/>
</dbReference>
<gene>
    <name evidence="2" type="ORF">FME68_09360</name>
</gene>
<sequence>MDSRYSARAIATACRKRGSASIFAQNAPAAEAAPRTAARGPSPSSSHTTEDAAPNKQPHAIASPATAEVSAS</sequence>
<accession>A0A6I3KBC7</accession>
<evidence type="ECO:0000256" key="1">
    <source>
        <dbReference type="SAM" id="MobiDB-lite"/>
    </source>
</evidence>
<feature type="region of interest" description="Disordered" evidence="1">
    <location>
        <begin position="16"/>
        <end position="72"/>
    </location>
</feature>
<name>A0A6I3KBC7_9CORY</name>
<comment type="caution">
    <text evidence="2">The sequence shown here is derived from an EMBL/GenBank/DDBJ whole genome shotgun (WGS) entry which is preliminary data.</text>
</comment>